<keyword evidence="4" id="KW-0378">Hydrolase</keyword>
<dbReference type="GO" id="GO:0016787">
    <property type="term" value="F:hydrolase activity"/>
    <property type="evidence" value="ECO:0007669"/>
    <property type="project" value="UniProtKB-KW"/>
</dbReference>
<dbReference type="PANTHER" id="PTHR15462">
    <property type="entry name" value="SERINE PROTEASE"/>
    <property type="match status" value="1"/>
</dbReference>
<feature type="signal peptide" evidence="3">
    <location>
        <begin position="1"/>
        <end position="26"/>
    </location>
</feature>
<dbReference type="Pfam" id="PF13365">
    <property type="entry name" value="Trypsin_2"/>
    <property type="match status" value="1"/>
</dbReference>
<evidence type="ECO:0000313" key="5">
    <source>
        <dbReference type="Proteomes" id="UP001597417"/>
    </source>
</evidence>
<feature type="chain" id="PRO_5045064842" evidence="3">
    <location>
        <begin position="27"/>
        <end position="266"/>
    </location>
</feature>
<dbReference type="Gene3D" id="2.40.10.10">
    <property type="entry name" value="Trypsin-like serine proteases"/>
    <property type="match status" value="2"/>
</dbReference>
<keyword evidence="5" id="KW-1185">Reference proteome</keyword>
<sequence length="266" mass="27696">MRSLRPVSIVLSFVLLAVVAALPVPASEDGPRPSHYGRTGPPDVSQVSSTKIDSASVSPTVGALFVDGSHYCSASVVHSPRGDLVLTAAHCIHEGDGGDYRTGVTFVPGYHDGTAPYGVWTATQLIVDHRWADSSDSDLDVGFLVVHQAGNPRPLESETGANQLGTNHGFVNTVVLSGYSDDSEEPTACRNVTGRQDSYQMRIDCPGFQDGTSGGPWVTGAASASDVGTVIGVIGGYQLGGDSPDVSYSSYFDDDIAALYAEAADS</sequence>
<proteinExistence type="predicted"/>
<gene>
    <name evidence="4" type="ORF">ACFSXZ_18055</name>
</gene>
<dbReference type="InterPro" id="IPR018114">
    <property type="entry name" value="TRYPSIN_HIS"/>
</dbReference>
<dbReference type="EC" id="3.4.21.-" evidence="4"/>
<dbReference type="RefSeq" id="WP_378266182.1">
    <property type="nucleotide sequence ID" value="NZ_JBHUKR010000007.1"/>
</dbReference>
<name>A0ABW5FTQ4_9PSEU</name>
<evidence type="ECO:0000313" key="4">
    <source>
        <dbReference type="EMBL" id="MFD2418231.1"/>
    </source>
</evidence>
<reference evidence="5" key="1">
    <citation type="journal article" date="2019" name="Int. J. Syst. Evol. Microbiol.">
        <title>The Global Catalogue of Microorganisms (GCM) 10K type strain sequencing project: providing services to taxonomists for standard genome sequencing and annotation.</title>
        <authorList>
            <consortium name="The Broad Institute Genomics Platform"/>
            <consortium name="The Broad Institute Genome Sequencing Center for Infectious Disease"/>
            <person name="Wu L."/>
            <person name="Ma J."/>
        </authorList>
    </citation>
    <scope>NUCLEOTIDE SEQUENCE [LARGE SCALE GENOMIC DNA]</scope>
    <source>
        <strain evidence="5">CGMCC 4.7645</strain>
    </source>
</reference>
<evidence type="ECO:0000256" key="1">
    <source>
        <dbReference type="ARBA" id="ARBA00022729"/>
    </source>
</evidence>
<dbReference type="InterPro" id="IPR043504">
    <property type="entry name" value="Peptidase_S1_PA_chymotrypsin"/>
</dbReference>
<protein>
    <submittedName>
        <fullName evidence="4">Trypsin-like serine peptidase</fullName>
        <ecNumber evidence="4">3.4.21.-</ecNumber>
    </submittedName>
</protein>
<dbReference type="InterPro" id="IPR050966">
    <property type="entry name" value="Glutamyl_endopeptidase"/>
</dbReference>
<feature type="region of interest" description="Disordered" evidence="2">
    <location>
        <begin position="27"/>
        <end position="48"/>
    </location>
</feature>
<keyword evidence="1 3" id="KW-0732">Signal</keyword>
<dbReference type="PROSITE" id="PS00134">
    <property type="entry name" value="TRYPSIN_HIS"/>
    <property type="match status" value="1"/>
</dbReference>
<dbReference type="SUPFAM" id="SSF50494">
    <property type="entry name" value="Trypsin-like serine proteases"/>
    <property type="match status" value="1"/>
</dbReference>
<accession>A0ABW5FTQ4</accession>
<dbReference type="Proteomes" id="UP001597417">
    <property type="component" value="Unassembled WGS sequence"/>
</dbReference>
<evidence type="ECO:0000256" key="3">
    <source>
        <dbReference type="SAM" id="SignalP"/>
    </source>
</evidence>
<dbReference type="EMBL" id="JBHUKR010000007">
    <property type="protein sequence ID" value="MFD2418231.1"/>
    <property type="molecule type" value="Genomic_DNA"/>
</dbReference>
<evidence type="ECO:0000256" key="2">
    <source>
        <dbReference type="SAM" id="MobiDB-lite"/>
    </source>
</evidence>
<organism evidence="4 5">
    <name type="scientific">Amycolatopsis pigmentata</name>
    <dbReference type="NCBI Taxonomy" id="450801"/>
    <lineage>
        <taxon>Bacteria</taxon>
        <taxon>Bacillati</taxon>
        <taxon>Actinomycetota</taxon>
        <taxon>Actinomycetes</taxon>
        <taxon>Pseudonocardiales</taxon>
        <taxon>Pseudonocardiaceae</taxon>
        <taxon>Amycolatopsis</taxon>
    </lineage>
</organism>
<comment type="caution">
    <text evidence="4">The sequence shown here is derived from an EMBL/GenBank/DDBJ whole genome shotgun (WGS) entry which is preliminary data.</text>
</comment>
<dbReference type="InterPro" id="IPR009003">
    <property type="entry name" value="Peptidase_S1_PA"/>
</dbReference>